<proteinExistence type="predicted"/>
<dbReference type="InterPro" id="IPR037208">
    <property type="entry name" value="Spo0E-like_sf"/>
</dbReference>
<organism evidence="1 2">
    <name type="scientific">Alteribacter keqinensis</name>
    <dbReference type="NCBI Taxonomy" id="2483800"/>
    <lineage>
        <taxon>Bacteria</taxon>
        <taxon>Bacillati</taxon>
        <taxon>Bacillota</taxon>
        <taxon>Bacilli</taxon>
        <taxon>Bacillales</taxon>
        <taxon>Bacillaceae</taxon>
        <taxon>Alteribacter</taxon>
    </lineage>
</organism>
<dbReference type="SUPFAM" id="SSF140500">
    <property type="entry name" value="BAS1536-like"/>
    <property type="match status" value="1"/>
</dbReference>
<keyword evidence="2" id="KW-1185">Reference proteome</keyword>
<evidence type="ECO:0000313" key="1">
    <source>
        <dbReference type="EMBL" id="RNA69221.1"/>
    </source>
</evidence>
<reference evidence="1 2" key="1">
    <citation type="submission" date="2018-10" db="EMBL/GenBank/DDBJ databases">
        <title>Bacillus Keqinensis sp. nov., a moderately halophilic bacterium isolated from a saline-alkaline lake.</title>
        <authorList>
            <person name="Wang H."/>
        </authorList>
    </citation>
    <scope>NUCLEOTIDE SEQUENCE [LARGE SCALE GENOMIC DNA]</scope>
    <source>
        <strain evidence="1 2">KQ-3</strain>
    </source>
</reference>
<dbReference type="EMBL" id="RHIB01000001">
    <property type="protein sequence ID" value="RNA69221.1"/>
    <property type="molecule type" value="Genomic_DNA"/>
</dbReference>
<dbReference type="Proteomes" id="UP000278746">
    <property type="component" value="Unassembled WGS sequence"/>
</dbReference>
<accession>A0A3M7TVD2</accession>
<dbReference type="InterPro" id="IPR018540">
    <property type="entry name" value="Spo0E-like"/>
</dbReference>
<dbReference type="RefSeq" id="WP_122896742.1">
    <property type="nucleotide sequence ID" value="NZ_RHIB01000001.1"/>
</dbReference>
<sequence>MLQQSIEKKRAELLLKAKHYGFGAKETLTCSIELDELIIAYQENRLPGLRH</sequence>
<protein>
    <submittedName>
        <fullName evidence="1">Aspartyl-phosphate phosphatase Spo0E family protein</fullName>
    </submittedName>
</protein>
<dbReference type="GO" id="GO:0046983">
    <property type="term" value="F:protein dimerization activity"/>
    <property type="evidence" value="ECO:0007669"/>
    <property type="project" value="InterPro"/>
</dbReference>
<dbReference type="Gene3D" id="4.10.280.10">
    <property type="entry name" value="Helix-loop-helix DNA-binding domain"/>
    <property type="match status" value="1"/>
</dbReference>
<dbReference type="InterPro" id="IPR036638">
    <property type="entry name" value="HLH_DNA-bd_sf"/>
</dbReference>
<dbReference type="Pfam" id="PF09388">
    <property type="entry name" value="SpoOE-like"/>
    <property type="match status" value="1"/>
</dbReference>
<dbReference type="GO" id="GO:0043937">
    <property type="term" value="P:regulation of sporulation"/>
    <property type="evidence" value="ECO:0007669"/>
    <property type="project" value="InterPro"/>
</dbReference>
<name>A0A3M7TVD2_9BACI</name>
<dbReference type="AlphaFoldDB" id="A0A3M7TVD2"/>
<gene>
    <name evidence="1" type="ORF">EBO34_04540</name>
</gene>
<comment type="caution">
    <text evidence="1">The sequence shown here is derived from an EMBL/GenBank/DDBJ whole genome shotgun (WGS) entry which is preliminary data.</text>
</comment>
<dbReference type="OrthoDB" id="2973153at2"/>
<evidence type="ECO:0000313" key="2">
    <source>
        <dbReference type="Proteomes" id="UP000278746"/>
    </source>
</evidence>